<dbReference type="STRING" id="476652.DEAC_c16830"/>
<sequence>MNGLENDDYISEFITEMTKEVRKEYPQANCTDALLKK</sequence>
<dbReference type="PATRIC" id="fig|476652.3.peg.1739"/>
<gene>
    <name evidence="1" type="ORF">DEAC_c16830</name>
</gene>
<comment type="caution">
    <text evidence="1">The sequence shown here is derived from an EMBL/GenBank/DDBJ whole genome shotgun (WGS) entry which is preliminary data.</text>
</comment>
<dbReference type="Proteomes" id="UP000036356">
    <property type="component" value="Unassembled WGS sequence"/>
</dbReference>
<dbReference type="EMBL" id="LDZY01000005">
    <property type="protein sequence ID" value="KLU66284.1"/>
    <property type="molecule type" value="Genomic_DNA"/>
</dbReference>
<keyword evidence="2" id="KW-1185">Reference proteome</keyword>
<proteinExistence type="predicted"/>
<protein>
    <submittedName>
        <fullName evidence="1">Uncharacterized protein</fullName>
    </submittedName>
</protein>
<reference evidence="1 2" key="1">
    <citation type="submission" date="2015-06" db="EMBL/GenBank/DDBJ databases">
        <title>Draft genome of the moderately acidophilic sulfate reducer Candidatus Desulfosporosinus acididurans strain M1.</title>
        <authorList>
            <person name="Poehlein A."/>
            <person name="Petzsch P."/>
            <person name="Johnson B.D."/>
            <person name="Schloemann M."/>
            <person name="Daniel R."/>
            <person name="Muehling M."/>
        </authorList>
    </citation>
    <scope>NUCLEOTIDE SEQUENCE [LARGE SCALE GENOMIC DNA]</scope>
    <source>
        <strain evidence="1 2">M1</strain>
    </source>
</reference>
<name>A0A0J1FS27_9FIRM</name>
<evidence type="ECO:0000313" key="2">
    <source>
        <dbReference type="Proteomes" id="UP000036356"/>
    </source>
</evidence>
<evidence type="ECO:0000313" key="1">
    <source>
        <dbReference type="EMBL" id="KLU66284.1"/>
    </source>
</evidence>
<accession>A0A0J1FS27</accession>
<organism evidence="1 2">
    <name type="scientific">Desulfosporosinus acididurans</name>
    <dbReference type="NCBI Taxonomy" id="476652"/>
    <lineage>
        <taxon>Bacteria</taxon>
        <taxon>Bacillati</taxon>
        <taxon>Bacillota</taxon>
        <taxon>Clostridia</taxon>
        <taxon>Eubacteriales</taxon>
        <taxon>Desulfitobacteriaceae</taxon>
        <taxon>Desulfosporosinus</taxon>
    </lineage>
</organism>
<dbReference type="AlphaFoldDB" id="A0A0J1FS27"/>